<proteinExistence type="predicted"/>
<organism evidence="1 2">
    <name type="scientific">Rhodofomes roseus</name>
    <dbReference type="NCBI Taxonomy" id="34475"/>
    <lineage>
        <taxon>Eukaryota</taxon>
        <taxon>Fungi</taxon>
        <taxon>Dikarya</taxon>
        <taxon>Basidiomycota</taxon>
        <taxon>Agaricomycotina</taxon>
        <taxon>Agaricomycetes</taxon>
        <taxon>Polyporales</taxon>
        <taxon>Rhodofomes</taxon>
    </lineage>
</organism>
<protein>
    <submittedName>
        <fullName evidence="1">Uncharacterized protein</fullName>
    </submittedName>
</protein>
<comment type="caution">
    <text evidence="1">The sequence shown here is derived from an EMBL/GenBank/DDBJ whole genome shotgun (WGS) entry which is preliminary data.</text>
</comment>
<evidence type="ECO:0000313" key="1">
    <source>
        <dbReference type="EMBL" id="TFY50571.1"/>
    </source>
</evidence>
<reference evidence="1 2" key="1">
    <citation type="submission" date="2019-01" db="EMBL/GenBank/DDBJ databases">
        <title>Genome sequencing of the rare red list fungi Fomitopsis rosea.</title>
        <authorList>
            <person name="Buettner E."/>
            <person name="Kellner H."/>
        </authorList>
    </citation>
    <scope>NUCLEOTIDE SEQUENCE [LARGE SCALE GENOMIC DNA]</scope>
    <source>
        <strain evidence="1 2">DSM 105464</strain>
    </source>
</reference>
<gene>
    <name evidence="1" type="ORF">EVJ58_g10989</name>
</gene>
<dbReference type="AlphaFoldDB" id="A0A4Y9XN06"/>
<dbReference type="Proteomes" id="UP000298390">
    <property type="component" value="Unassembled WGS sequence"/>
</dbReference>
<accession>A0A4Y9XN06</accession>
<name>A0A4Y9XN06_9APHY</name>
<evidence type="ECO:0000313" key="2">
    <source>
        <dbReference type="Proteomes" id="UP000298390"/>
    </source>
</evidence>
<sequence>IKYAHGTYYEHRKRWNNAPPDVKNKLLKAGRTGLGLWSTFMNAVCAPNAEVKAARKRERASRRAAPLRIPAGFEYETSPEVDELSDELSDD</sequence>
<feature type="non-terminal residue" evidence="1">
    <location>
        <position position="1"/>
    </location>
</feature>
<dbReference type="EMBL" id="SEKV01001448">
    <property type="protein sequence ID" value="TFY50571.1"/>
    <property type="molecule type" value="Genomic_DNA"/>
</dbReference>